<dbReference type="Proteomes" id="UP001217776">
    <property type="component" value="Unassembled WGS sequence"/>
</dbReference>
<organism evidence="1 2">
    <name type="scientific">Bacteroides thetaiotaomicron</name>
    <dbReference type="NCBI Taxonomy" id="818"/>
    <lineage>
        <taxon>Bacteria</taxon>
        <taxon>Pseudomonadati</taxon>
        <taxon>Bacteroidota</taxon>
        <taxon>Bacteroidia</taxon>
        <taxon>Bacteroidales</taxon>
        <taxon>Bacteroidaceae</taxon>
        <taxon>Bacteroides</taxon>
    </lineage>
</organism>
<dbReference type="RefSeq" id="WP_016271495.1">
    <property type="nucleotide sequence ID" value="NZ_CP103075.1"/>
</dbReference>
<proteinExistence type="predicted"/>
<dbReference type="AlphaFoldDB" id="A0AAP3SIS5"/>
<dbReference type="EMBL" id="JAQNVG010000086">
    <property type="protein sequence ID" value="MDC2239274.1"/>
    <property type="molecule type" value="Genomic_DNA"/>
</dbReference>
<reference evidence="1" key="1">
    <citation type="submission" date="2022-10" db="EMBL/GenBank/DDBJ databases">
        <title>Human gut microbiome strain richness.</title>
        <authorList>
            <person name="Chen-Liaw A."/>
        </authorList>
    </citation>
    <scope>NUCLEOTIDE SEQUENCE</scope>
    <source>
        <strain evidence="1">1001283st1_A3_1001283B150304_161114</strain>
    </source>
</reference>
<sequence length="218" mass="25726">METKRILIDLSFDYGMNHMGFESSLTRQEIAIDNQKLQKLTIREFCMLTREEVLSADGMTVDKLSAIERLLDEYSLRLGMSAGELDAYLDCYYQERPEEKKFYDLCDRMCESVATSGAKPAFDEKGFRTELDRKLHGNPLDGTRLSDLGWLHYQTLREAYLSQPWYMRMFASRLYRTKKAVKDAFWIHEGFCAFVTDRCMDSERWNFEHREVKPTIQQ</sequence>
<gene>
    <name evidence="1" type="ORF">PO127_26365</name>
</gene>
<comment type="caution">
    <text evidence="1">The sequence shown here is derived from an EMBL/GenBank/DDBJ whole genome shotgun (WGS) entry which is preliminary data.</text>
</comment>
<evidence type="ECO:0000313" key="1">
    <source>
        <dbReference type="EMBL" id="MDC2239274.1"/>
    </source>
</evidence>
<protein>
    <submittedName>
        <fullName evidence="1">Uncharacterized protein</fullName>
    </submittedName>
</protein>
<name>A0AAP3SIS5_BACT4</name>
<accession>A0AAP3SIS5</accession>
<evidence type="ECO:0000313" key="2">
    <source>
        <dbReference type="Proteomes" id="UP001217776"/>
    </source>
</evidence>